<feature type="signal peptide" evidence="1">
    <location>
        <begin position="1"/>
        <end position="19"/>
    </location>
</feature>
<reference evidence="2 3" key="1">
    <citation type="submission" date="2017-11" db="EMBL/GenBank/DDBJ databases">
        <authorList>
            <person name="Kracher B."/>
        </authorList>
    </citation>
    <scope>NUCLEOTIDE SEQUENCE [LARGE SCALE GENOMIC DNA]</scope>
    <source>
        <strain evidence="2 3">RACE1</strain>
    </source>
</reference>
<evidence type="ECO:0008006" key="4">
    <source>
        <dbReference type="Google" id="ProtNLM"/>
    </source>
</evidence>
<accession>A0A383UHJ7</accession>
<evidence type="ECO:0000313" key="3">
    <source>
        <dbReference type="Proteomes" id="UP000275772"/>
    </source>
</evidence>
<dbReference type="AlphaFoldDB" id="A0A383UHJ7"/>
<feature type="chain" id="PRO_5016632820" description="Candidate secreted effector protein" evidence="1">
    <location>
        <begin position="20"/>
        <end position="102"/>
    </location>
</feature>
<dbReference type="EMBL" id="UNSH01000001">
    <property type="protein sequence ID" value="SZE99291.1"/>
    <property type="molecule type" value="Genomic_DNA"/>
</dbReference>
<sequence length="102" mass="11133">MKITPASITLLSFLVPALGLTGYDCQGHFISVNVINHAINSDISSKSGRHSYQENAGLHPENRSARISYNVDGDPYWGAWVEYGQNKEILEVYSSSGKCGPC</sequence>
<protein>
    <recommendedName>
        <fullName evidence="4">Candidate secreted effector protein</fullName>
    </recommendedName>
</protein>
<dbReference type="VEuPathDB" id="FungiDB:BLGHR1_10042"/>
<evidence type="ECO:0000313" key="2">
    <source>
        <dbReference type="EMBL" id="SZE99291.1"/>
    </source>
</evidence>
<proteinExistence type="predicted"/>
<gene>
    <name evidence="2" type="ORF">BLGHR1_10042</name>
</gene>
<organism evidence="2 3">
    <name type="scientific">Blumeria hordei</name>
    <name type="common">Barley powdery mildew</name>
    <name type="synonym">Blumeria graminis f. sp. hordei</name>
    <dbReference type="NCBI Taxonomy" id="2867405"/>
    <lineage>
        <taxon>Eukaryota</taxon>
        <taxon>Fungi</taxon>
        <taxon>Dikarya</taxon>
        <taxon>Ascomycota</taxon>
        <taxon>Pezizomycotina</taxon>
        <taxon>Leotiomycetes</taxon>
        <taxon>Erysiphales</taxon>
        <taxon>Erysiphaceae</taxon>
        <taxon>Blumeria</taxon>
    </lineage>
</organism>
<evidence type="ECO:0000256" key="1">
    <source>
        <dbReference type="SAM" id="SignalP"/>
    </source>
</evidence>
<dbReference type="Proteomes" id="UP000275772">
    <property type="component" value="Unassembled WGS sequence"/>
</dbReference>
<keyword evidence="1" id="KW-0732">Signal</keyword>
<name>A0A383UHJ7_BLUHO</name>